<dbReference type="GO" id="GO:0000155">
    <property type="term" value="F:phosphorelay sensor kinase activity"/>
    <property type="evidence" value="ECO:0007669"/>
    <property type="project" value="InterPro"/>
</dbReference>
<dbReference type="PROSITE" id="PS50109">
    <property type="entry name" value="HIS_KIN"/>
    <property type="match status" value="1"/>
</dbReference>
<feature type="transmembrane region" description="Helical" evidence="12">
    <location>
        <begin position="20"/>
        <end position="37"/>
    </location>
</feature>
<sequence length="415" mass="48352">MINKNILSKTRRDLIRINTLAVGVLFFIFIIFIYFYFNNLTYKKIDIALNRQYDFIIKQLEYKEVRNRPNNIRGYIVYVWNGNSLIDTGEMRGHLRESIETIRPYNYKDKVADGISSYFYNGYYFRELKKTSGDYTIEIIKRVDIEVDLLKQLRFVLIISGIIFSGSVYLVSCFLTKRTLQPIKSSWENQILFVQDASHELRTPLTIIFAKLESIMTRPKSTVEDEINNLSIIMKESRSLRKIISDLLKLTKEDSIVKVNYSRFDIVELVEAIIDEYVDLIAMQNKEIISENRLKHNNFIYSDEEKIRQLIAIFIDNAVKYTSSKDIIKIKLQDVKGYLRIDISDSGIGISEDEVNHIFNRFYRSPKSRKSNIEGSGIGLSIAKTIISNLNGRIEVDSKLGKGSCFYIYIPNKKT</sequence>
<evidence type="ECO:0000259" key="13">
    <source>
        <dbReference type="PROSITE" id="PS50109"/>
    </source>
</evidence>
<evidence type="ECO:0000256" key="4">
    <source>
        <dbReference type="ARBA" id="ARBA00022475"/>
    </source>
</evidence>
<dbReference type="PANTHER" id="PTHR43711">
    <property type="entry name" value="TWO-COMPONENT HISTIDINE KINASE"/>
    <property type="match status" value="1"/>
</dbReference>
<evidence type="ECO:0000256" key="7">
    <source>
        <dbReference type="ARBA" id="ARBA00022741"/>
    </source>
</evidence>
<keyword evidence="12" id="KW-0812">Transmembrane</keyword>
<dbReference type="CDD" id="cd00075">
    <property type="entry name" value="HATPase"/>
    <property type="match status" value="1"/>
</dbReference>
<evidence type="ECO:0000256" key="9">
    <source>
        <dbReference type="ARBA" id="ARBA00022840"/>
    </source>
</evidence>
<dbReference type="FunFam" id="3.30.565.10:FF:000023">
    <property type="entry name" value="PAS domain-containing sensor histidine kinase"/>
    <property type="match status" value="1"/>
</dbReference>
<dbReference type="InterPro" id="IPR003594">
    <property type="entry name" value="HATPase_dom"/>
</dbReference>
<dbReference type="EMBL" id="NOJY02000003">
    <property type="protein sequence ID" value="RDY29117.1"/>
    <property type="molecule type" value="Genomic_DNA"/>
</dbReference>
<dbReference type="CDD" id="cd00082">
    <property type="entry name" value="HisKA"/>
    <property type="match status" value="1"/>
</dbReference>
<dbReference type="EC" id="2.7.13.3" evidence="3"/>
<keyword evidence="10" id="KW-0902">Two-component regulatory system</keyword>
<keyword evidence="4" id="KW-1003">Cell membrane</keyword>
<evidence type="ECO:0000256" key="8">
    <source>
        <dbReference type="ARBA" id="ARBA00022777"/>
    </source>
</evidence>
<keyword evidence="12" id="KW-1133">Transmembrane helix</keyword>
<evidence type="ECO:0000313" key="15">
    <source>
        <dbReference type="Proteomes" id="UP000215694"/>
    </source>
</evidence>
<accession>A0A371J8W6</accession>
<dbReference type="SUPFAM" id="SSF55874">
    <property type="entry name" value="ATPase domain of HSP90 chaperone/DNA topoisomerase II/histidine kinase"/>
    <property type="match status" value="1"/>
</dbReference>
<dbReference type="InterPro" id="IPR004358">
    <property type="entry name" value="Sig_transdc_His_kin-like_C"/>
</dbReference>
<dbReference type="SMART" id="SM00387">
    <property type="entry name" value="HATPase_c"/>
    <property type="match status" value="1"/>
</dbReference>
<feature type="transmembrane region" description="Helical" evidence="12">
    <location>
        <begin position="155"/>
        <end position="175"/>
    </location>
</feature>
<dbReference type="PRINTS" id="PR00344">
    <property type="entry name" value="BCTRLSENSOR"/>
</dbReference>
<feature type="domain" description="Histidine kinase" evidence="13">
    <location>
        <begin position="196"/>
        <end position="414"/>
    </location>
</feature>
<dbReference type="OrthoDB" id="9813151at2"/>
<evidence type="ECO:0000256" key="1">
    <source>
        <dbReference type="ARBA" id="ARBA00000085"/>
    </source>
</evidence>
<dbReference type="Proteomes" id="UP000215694">
    <property type="component" value="Unassembled WGS sequence"/>
</dbReference>
<keyword evidence="15" id="KW-1185">Reference proteome</keyword>
<dbReference type="Pfam" id="PF00512">
    <property type="entry name" value="HisKA"/>
    <property type="match status" value="1"/>
</dbReference>
<evidence type="ECO:0000256" key="2">
    <source>
        <dbReference type="ARBA" id="ARBA00004236"/>
    </source>
</evidence>
<evidence type="ECO:0000256" key="5">
    <source>
        <dbReference type="ARBA" id="ARBA00022553"/>
    </source>
</evidence>
<dbReference type="InterPro" id="IPR036097">
    <property type="entry name" value="HisK_dim/P_sf"/>
</dbReference>
<gene>
    <name evidence="14" type="ORF">CHL78_002085</name>
</gene>
<dbReference type="PANTHER" id="PTHR43711:SF26">
    <property type="entry name" value="SENSOR HISTIDINE KINASE RCSC"/>
    <property type="match status" value="1"/>
</dbReference>
<dbReference type="Gene3D" id="3.30.565.10">
    <property type="entry name" value="Histidine kinase-like ATPase, C-terminal domain"/>
    <property type="match status" value="1"/>
</dbReference>
<organism evidence="14 15">
    <name type="scientific">Romboutsia weinsteinii</name>
    <dbReference type="NCBI Taxonomy" id="2020949"/>
    <lineage>
        <taxon>Bacteria</taxon>
        <taxon>Bacillati</taxon>
        <taxon>Bacillota</taxon>
        <taxon>Clostridia</taxon>
        <taxon>Peptostreptococcales</taxon>
        <taxon>Peptostreptococcaceae</taxon>
        <taxon>Romboutsia</taxon>
    </lineage>
</organism>
<keyword evidence="9" id="KW-0067">ATP-binding</keyword>
<dbReference type="RefSeq" id="WP_094367889.1">
    <property type="nucleotide sequence ID" value="NZ_NOJY02000003.1"/>
</dbReference>
<evidence type="ECO:0000256" key="11">
    <source>
        <dbReference type="ARBA" id="ARBA00023136"/>
    </source>
</evidence>
<dbReference type="GO" id="GO:0005524">
    <property type="term" value="F:ATP binding"/>
    <property type="evidence" value="ECO:0007669"/>
    <property type="project" value="UniProtKB-KW"/>
</dbReference>
<keyword evidence="6" id="KW-0808">Transferase</keyword>
<evidence type="ECO:0000256" key="3">
    <source>
        <dbReference type="ARBA" id="ARBA00012438"/>
    </source>
</evidence>
<dbReference type="GO" id="GO:0005886">
    <property type="term" value="C:plasma membrane"/>
    <property type="evidence" value="ECO:0007669"/>
    <property type="project" value="UniProtKB-SubCell"/>
</dbReference>
<comment type="catalytic activity">
    <reaction evidence="1">
        <text>ATP + protein L-histidine = ADP + protein N-phospho-L-histidine.</text>
        <dbReference type="EC" id="2.7.13.3"/>
    </reaction>
</comment>
<evidence type="ECO:0000256" key="6">
    <source>
        <dbReference type="ARBA" id="ARBA00022679"/>
    </source>
</evidence>
<dbReference type="AlphaFoldDB" id="A0A371J8W6"/>
<proteinExistence type="predicted"/>
<dbReference type="InterPro" id="IPR003661">
    <property type="entry name" value="HisK_dim/P_dom"/>
</dbReference>
<dbReference type="Pfam" id="PF02518">
    <property type="entry name" value="HATPase_c"/>
    <property type="match status" value="1"/>
</dbReference>
<evidence type="ECO:0000313" key="14">
    <source>
        <dbReference type="EMBL" id="RDY29117.1"/>
    </source>
</evidence>
<dbReference type="InterPro" id="IPR050736">
    <property type="entry name" value="Sensor_HK_Regulatory"/>
</dbReference>
<evidence type="ECO:0000256" key="12">
    <source>
        <dbReference type="SAM" id="Phobius"/>
    </source>
</evidence>
<comment type="caution">
    <text evidence="14">The sequence shown here is derived from an EMBL/GenBank/DDBJ whole genome shotgun (WGS) entry which is preliminary data.</text>
</comment>
<dbReference type="InterPro" id="IPR036890">
    <property type="entry name" value="HATPase_C_sf"/>
</dbReference>
<keyword evidence="5" id="KW-0597">Phosphoprotein</keyword>
<protein>
    <recommendedName>
        <fullName evidence="3">histidine kinase</fullName>
        <ecNumber evidence="3">2.7.13.3</ecNumber>
    </recommendedName>
</protein>
<reference evidence="14 15" key="1">
    <citation type="journal article" date="2017" name="Genome Announc.">
        <title>Draft Genome Sequence of Romboutsia weinsteinii sp. nov. Strain CCRI-19649(T) Isolated from Surface Water.</title>
        <authorList>
            <person name="Maheux A.F."/>
            <person name="Boudreau D.K."/>
            <person name="Berube E."/>
            <person name="Boissinot M."/>
            <person name="Cantin P."/>
            <person name="Raymond F."/>
            <person name="Corbeil J."/>
            <person name="Omar R.F."/>
            <person name="Bergeron M.G."/>
        </authorList>
    </citation>
    <scope>NUCLEOTIDE SEQUENCE [LARGE SCALE GENOMIC DNA]</scope>
    <source>
        <strain evidence="14 15">CCRI-19649</strain>
    </source>
</reference>
<dbReference type="InterPro" id="IPR005467">
    <property type="entry name" value="His_kinase_dom"/>
</dbReference>
<dbReference type="SUPFAM" id="SSF47384">
    <property type="entry name" value="Homodimeric domain of signal transducing histidine kinase"/>
    <property type="match status" value="1"/>
</dbReference>
<keyword evidence="7" id="KW-0547">Nucleotide-binding</keyword>
<dbReference type="SMART" id="SM00388">
    <property type="entry name" value="HisKA"/>
    <property type="match status" value="1"/>
</dbReference>
<keyword evidence="8 14" id="KW-0418">Kinase</keyword>
<evidence type="ECO:0000256" key="10">
    <source>
        <dbReference type="ARBA" id="ARBA00023012"/>
    </source>
</evidence>
<comment type="subcellular location">
    <subcellularLocation>
        <location evidence="2">Cell membrane</location>
    </subcellularLocation>
</comment>
<dbReference type="Gene3D" id="1.10.287.130">
    <property type="match status" value="1"/>
</dbReference>
<keyword evidence="11 12" id="KW-0472">Membrane</keyword>
<name>A0A371J8W6_9FIRM</name>